<gene>
    <name evidence="1" type="ORF">OCTVUL_1B009239</name>
</gene>
<evidence type="ECO:0000313" key="1">
    <source>
        <dbReference type="EMBL" id="CAI9716429.1"/>
    </source>
</evidence>
<dbReference type="AlphaFoldDB" id="A0AA36AJ17"/>
<reference evidence="1" key="1">
    <citation type="submission" date="2023-08" db="EMBL/GenBank/DDBJ databases">
        <authorList>
            <person name="Alioto T."/>
            <person name="Alioto T."/>
            <person name="Gomez Garrido J."/>
        </authorList>
    </citation>
    <scope>NUCLEOTIDE SEQUENCE</scope>
</reference>
<dbReference type="Proteomes" id="UP001162480">
    <property type="component" value="Chromosome 1"/>
</dbReference>
<protein>
    <submittedName>
        <fullName evidence="1">Uncharacterized protein</fullName>
    </submittedName>
</protein>
<name>A0AA36AJ17_OCTVU</name>
<proteinExistence type="predicted"/>
<sequence length="66" mass="7522">MDHDTKVLIWCLNIGNAVGHYWNDRICILRKNRGMKSNLLSTLALIPKSSDDGYTGLSRLSRFDRA</sequence>
<organism evidence="1 2">
    <name type="scientific">Octopus vulgaris</name>
    <name type="common">Common octopus</name>
    <dbReference type="NCBI Taxonomy" id="6645"/>
    <lineage>
        <taxon>Eukaryota</taxon>
        <taxon>Metazoa</taxon>
        <taxon>Spiralia</taxon>
        <taxon>Lophotrochozoa</taxon>
        <taxon>Mollusca</taxon>
        <taxon>Cephalopoda</taxon>
        <taxon>Coleoidea</taxon>
        <taxon>Octopodiformes</taxon>
        <taxon>Octopoda</taxon>
        <taxon>Incirrata</taxon>
        <taxon>Octopodidae</taxon>
        <taxon>Octopus</taxon>
    </lineage>
</organism>
<evidence type="ECO:0000313" key="2">
    <source>
        <dbReference type="Proteomes" id="UP001162480"/>
    </source>
</evidence>
<keyword evidence="2" id="KW-1185">Reference proteome</keyword>
<dbReference type="EMBL" id="OX597814">
    <property type="protein sequence ID" value="CAI9716429.1"/>
    <property type="molecule type" value="Genomic_DNA"/>
</dbReference>
<accession>A0AA36AJ17</accession>